<evidence type="ECO:0000313" key="2">
    <source>
        <dbReference type="EMBL" id="VVJ22662.1"/>
    </source>
</evidence>
<dbReference type="Pfam" id="PF12079">
    <property type="entry name" value="DUF3558"/>
    <property type="match status" value="1"/>
</dbReference>
<evidence type="ECO:0000256" key="1">
    <source>
        <dbReference type="SAM" id="SignalP"/>
    </source>
</evidence>
<feature type="signal peptide" evidence="1">
    <location>
        <begin position="1"/>
        <end position="34"/>
    </location>
</feature>
<dbReference type="Proteomes" id="UP000399805">
    <property type="component" value="Unassembled WGS sequence"/>
</dbReference>
<sequence length="221" mass="22091">MTRIASGAAFSAAGGTPTAITRLGVAAAATLACAACASPAPLPQTVPAESSPSVPYGGAPAVTAPLPATVLDGDPCTDALTPDQVETATGVRVPGTREDLAAVGPACTWSNHTTGGTVSVSYTRNTHTGLSGVYTNTQPQSAIWRPLPPVQGLPAVANASTRGQTPPIGFCQASVGLTDTLSVDISLHLGSSKRGIADPCGDPLQQICDLVITTLRAKGRP</sequence>
<evidence type="ECO:0008006" key="4">
    <source>
        <dbReference type="Google" id="ProtNLM"/>
    </source>
</evidence>
<proteinExistence type="predicted"/>
<keyword evidence="3" id="KW-1185">Reference proteome</keyword>
<organism evidence="2 3">
    <name type="scientific">Amycolatopsis camponoti</name>
    <dbReference type="NCBI Taxonomy" id="2606593"/>
    <lineage>
        <taxon>Bacteria</taxon>
        <taxon>Bacillati</taxon>
        <taxon>Actinomycetota</taxon>
        <taxon>Actinomycetes</taxon>
        <taxon>Pseudonocardiales</taxon>
        <taxon>Pseudonocardiaceae</taxon>
        <taxon>Amycolatopsis</taxon>
    </lineage>
</organism>
<gene>
    <name evidence="2" type="ORF">AA23TX_07579</name>
</gene>
<dbReference type="EMBL" id="CABVGP010000003">
    <property type="protein sequence ID" value="VVJ22662.1"/>
    <property type="molecule type" value="Genomic_DNA"/>
</dbReference>
<accession>A0A6I8M1X6</accession>
<reference evidence="2 3" key="1">
    <citation type="submission" date="2019-09" db="EMBL/GenBank/DDBJ databases">
        <authorList>
            <person name="Leyn A S."/>
        </authorList>
    </citation>
    <scope>NUCLEOTIDE SEQUENCE [LARGE SCALE GENOMIC DNA]</scope>
    <source>
        <strain evidence="2">AA231_1</strain>
    </source>
</reference>
<dbReference type="InterPro" id="IPR024520">
    <property type="entry name" value="DUF3558"/>
</dbReference>
<protein>
    <recommendedName>
        <fullName evidence="4">DUF3558 domain-containing protein</fullName>
    </recommendedName>
</protein>
<keyword evidence="1" id="KW-0732">Signal</keyword>
<dbReference type="AlphaFoldDB" id="A0A6I8M1X6"/>
<evidence type="ECO:0000313" key="3">
    <source>
        <dbReference type="Proteomes" id="UP000399805"/>
    </source>
</evidence>
<name>A0A6I8M1X6_9PSEU</name>
<dbReference type="PROSITE" id="PS51257">
    <property type="entry name" value="PROKAR_LIPOPROTEIN"/>
    <property type="match status" value="1"/>
</dbReference>
<feature type="chain" id="PRO_5039039269" description="DUF3558 domain-containing protein" evidence="1">
    <location>
        <begin position="35"/>
        <end position="221"/>
    </location>
</feature>
<dbReference type="RefSeq" id="WP_155547631.1">
    <property type="nucleotide sequence ID" value="NZ_CABVGP010000003.1"/>
</dbReference>